<organism evidence="5 6">
    <name type="scientific">Peromyscus maniculatus bairdii</name>
    <name type="common">Prairie deer mouse</name>
    <dbReference type="NCBI Taxonomy" id="230844"/>
    <lineage>
        <taxon>Eukaryota</taxon>
        <taxon>Metazoa</taxon>
        <taxon>Chordata</taxon>
        <taxon>Craniata</taxon>
        <taxon>Vertebrata</taxon>
        <taxon>Euteleostomi</taxon>
        <taxon>Mammalia</taxon>
        <taxon>Eutheria</taxon>
        <taxon>Euarchontoglires</taxon>
        <taxon>Glires</taxon>
        <taxon>Rodentia</taxon>
        <taxon>Myomorpha</taxon>
        <taxon>Muroidea</taxon>
        <taxon>Cricetidae</taxon>
        <taxon>Neotominae</taxon>
        <taxon>Peromyscus</taxon>
    </lineage>
</organism>
<sequence>QKRPRPLSPPNRLHEEIPEIDVDELLDMEHDSAWTARVEELLADCYKPAEAFTFGLLDKIWAMKKLSPPQKKEGS</sequence>
<keyword evidence="3 4" id="KW-0650">Protein phosphatase inhibitor</keyword>
<dbReference type="PANTHER" id="PTHR16188">
    <property type="entry name" value="PROTEIN PHOSPHATASE 1 INHIBITOR POTENTIATED BY PROTEIN KINASE C"/>
    <property type="match status" value="1"/>
</dbReference>
<accession>A0A8C8UNI4</accession>
<reference evidence="5" key="2">
    <citation type="submission" date="2025-08" db="UniProtKB">
        <authorList>
            <consortium name="Ensembl"/>
        </authorList>
    </citation>
    <scope>IDENTIFICATION</scope>
</reference>
<dbReference type="InterPro" id="IPR036658">
    <property type="entry name" value="CPI-17_sf"/>
</dbReference>
<comment type="similarity">
    <text evidence="1 4">Belongs to the PP1 inhibitor family.</text>
</comment>
<keyword evidence="4" id="KW-0963">Cytoplasm</keyword>
<dbReference type="AlphaFoldDB" id="A0A8C8UNI4"/>
<protein>
    <recommendedName>
        <fullName evidence="4">Protein phosphatase 1 regulatory subunit 14</fullName>
    </recommendedName>
</protein>
<proteinExistence type="inferred from homology"/>
<dbReference type="GO" id="GO:0005737">
    <property type="term" value="C:cytoplasm"/>
    <property type="evidence" value="ECO:0007669"/>
    <property type="project" value="UniProtKB-SubCell"/>
</dbReference>
<dbReference type="Gene3D" id="1.10.150.220">
    <property type="entry name" value="CPI-17"/>
    <property type="match status" value="1"/>
</dbReference>
<keyword evidence="6" id="KW-1185">Reference proteome</keyword>
<dbReference type="Ensembl" id="ENSPEMT00000040566.1">
    <property type="protein sequence ID" value="ENSPEMP00000031923.1"/>
    <property type="gene ID" value="ENSPEMG00000026839.1"/>
</dbReference>
<name>A0A8C8UNI4_PERMB</name>
<reference evidence="5" key="3">
    <citation type="submission" date="2025-09" db="UniProtKB">
        <authorList>
            <consortium name="Ensembl"/>
        </authorList>
    </citation>
    <scope>IDENTIFICATION</scope>
</reference>
<dbReference type="SUPFAM" id="SSF81790">
    <property type="entry name" value="Myosin phosphatase inhibitor 17kDa protein, CPI-17"/>
    <property type="match status" value="1"/>
</dbReference>
<keyword evidence="2 4" id="KW-0597">Phosphoprotein</keyword>
<evidence type="ECO:0000256" key="2">
    <source>
        <dbReference type="ARBA" id="ARBA00022553"/>
    </source>
</evidence>
<dbReference type="Pfam" id="PF05361">
    <property type="entry name" value="PP1_inhibitor"/>
    <property type="match status" value="1"/>
</dbReference>
<evidence type="ECO:0000256" key="4">
    <source>
        <dbReference type="RuleBase" id="RU369059"/>
    </source>
</evidence>
<evidence type="ECO:0000256" key="3">
    <source>
        <dbReference type="ARBA" id="ARBA00023272"/>
    </source>
</evidence>
<evidence type="ECO:0000313" key="6">
    <source>
        <dbReference type="Proteomes" id="UP000694547"/>
    </source>
</evidence>
<dbReference type="GO" id="GO:0004865">
    <property type="term" value="F:protein serine/threonine phosphatase inhibitor activity"/>
    <property type="evidence" value="ECO:0007669"/>
    <property type="project" value="TreeGrafter"/>
</dbReference>
<dbReference type="Proteomes" id="UP000694547">
    <property type="component" value="Chromosome 5"/>
</dbReference>
<dbReference type="PANTHER" id="PTHR16188:SF5">
    <property type="entry name" value="PROTEIN PHOSPHATASE 1 REGULATORY SUBUNIT 14B"/>
    <property type="match status" value="1"/>
</dbReference>
<reference evidence="5 6" key="1">
    <citation type="submission" date="2018-10" db="EMBL/GenBank/DDBJ databases">
        <title>Improved assembly of the deer mouse Peromyscus maniculatus genome.</title>
        <authorList>
            <person name="Lassance J.-M."/>
            <person name="Hoekstra H.E."/>
        </authorList>
    </citation>
    <scope>NUCLEOTIDE SEQUENCE [LARGE SCALE GENOMIC DNA]</scope>
</reference>
<dbReference type="GeneTree" id="ENSGT00960000191711"/>
<dbReference type="GO" id="GO:0045087">
    <property type="term" value="P:innate immune response"/>
    <property type="evidence" value="ECO:0007669"/>
    <property type="project" value="TreeGrafter"/>
</dbReference>
<dbReference type="InterPro" id="IPR008025">
    <property type="entry name" value="CPI-17"/>
</dbReference>
<evidence type="ECO:0000256" key="1">
    <source>
        <dbReference type="ARBA" id="ARBA00005483"/>
    </source>
</evidence>
<comment type="function">
    <text evidence="4">Inhibitor of PPP1CA.</text>
</comment>
<evidence type="ECO:0000313" key="5">
    <source>
        <dbReference type="Ensembl" id="ENSPEMP00000031923.1"/>
    </source>
</evidence>
<comment type="subcellular location">
    <subcellularLocation>
        <location evidence="4">Cytoplasm</location>
    </subcellularLocation>
</comment>